<evidence type="ECO:0000313" key="3">
    <source>
        <dbReference type="Proteomes" id="UP000183685"/>
    </source>
</evidence>
<sequence length="151" mass="17329">MKQKSLFSAAMVAVLAFSFGMTSADDDSGDEKEMTRGEKRLERIMEKYEPTGETRHCVPLRYLRDSQIIDDQTIFFSGLGKRAYMNRMPHRCGSLAREERFMYSTSISQLCKSEIITVLDSFGRQWGSCGLGEFEEWQKKPKDDKAEKGDN</sequence>
<reference evidence="2 3" key="1">
    <citation type="submission" date="2016-10" db="EMBL/GenBank/DDBJ databases">
        <authorList>
            <person name="de Groot N.N."/>
        </authorList>
    </citation>
    <scope>NUCLEOTIDE SEQUENCE [LARGE SCALE GENOMIC DNA]</scope>
    <source>
        <strain evidence="2 3">CGMCC 1.9109</strain>
    </source>
</reference>
<dbReference type="RefSeq" id="WP_068304176.1">
    <property type="nucleotide sequence ID" value="NZ_DAIOMO010000004.1"/>
</dbReference>
<keyword evidence="1" id="KW-0732">Signal</keyword>
<proteinExistence type="predicted"/>
<evidence type="ECO:0000313" key="2">
    <source>
        <dbReference type="EMBL" id="SDE07262.1"/>
    </source>
</evidence>
<feature type="chain" id="PRO_5010325002" evidence="1">
    <location>
        <begin position="25"/>
        <end position="151"/>
    </location>
</feature>
<dbReference type="EMBL" id="FNAK01000004">
    <property type="protein sequence ID" value="SDE07262.1"/>
    <property type="molecule type" value="Genomic_DNA"/>
</dbReference>
<dbReference type="STRING" id="637679.GCA_001550055_01858"/>
<protein>
    <submittedName>
        <fullName evidence="2">Uncharacterized protein</fullName>
    </submittedName>
</protein>
<accession>A0A1G6ZXF4</accession>
<gene>
    <name evidence="2" type="ORF">SAMN04488071_1998</name>
</gene>
<dbReference type="AlphaFoldDB" id="A0A1G6ZXF4"/>
<dbReference type="Proteomes" id="UP000183685">
    <property type="component" value="Unassembled WGS sequence"/>
</dbReference>
<evidence type="ECO:0000256" key="1">
    <source>
        <dbReference type="SAM" id="SignalP"/>
    </source>
</evidence>
<name>A0A1G6ZXF4_9PROT</name>
<feature type="signal peptide" evidence="1">
    <location>
        <begin position="1"/>
        <end position="24"/>
    </location>
</feature>
<dbReference type="OrthoDB" id="7391925at2"/>
<organism evidence="2 3">
    <name type="scientific">Kordiimonas lacus</name>
    <dbReference type="NCBI Taxonomy" id="637679"/>
    <lineage>
        <taxon>Bacteria</taxon>
        <taxon>Pseudomonadati</taxon>
        <taxon>Pseudomonadota</taxon>
        <taxon>Alphaproteobacteria</taxon>
        <taxon>Kordiimonadales</taxon>
        <taxon>Kordiimonadaceae</taxon>
        <taxon>Kordiimonas</taxon>
    </lineage>
</organism>
<keyword evidence="3" id="KW-1185">Reference proteome</keyword>